<dbReference type="EMBL" id="JAEKNQ010000054">
    <property type="protein sequence ID" value="MBJ7604183.1"/>
    <property type="molecule type" value="Genomic_DNA"/>
</dbReference>
<comment type="caution">
    <text evidence="3">The sequence shown here is derived from an EMBL/GenBank/DDBJ whole genome shotgun (WGS) entry which is preliminary data.</text>
</comment>
<evidence type="ECO:0000313" key="3">
    <source>
        <dbReference type="EMBL" id="MBJ7604183.1"/>
    </source>
</evidence>
<feature type="region of interest" description="Disordered" evidence="1">
    <location>
        <begin position="145"/>
        <end position="168"/>
    </location>
</feature>
<evidence type="ECO:0000313" key="4">
    <source>
        <dbReference type="Proteomes" id="UP000620075"/>
    </source>
</evidence>
<name>A0A934KJZ8_9BACT</name>
<dbReference type="Proteomes" id="UP000620075">
    <property type="component" value="Unassembled WGS sequence"/>
</dbReference>
<dbReference type="AlphaFoldDB" id="A0A934KJZ8"/>
<reference evidence="3 4" key="1">
    <citation type="submission" date="2020-10" db="EMBL/GenBank/DDBJ databases">
        <title>Ca. Dormibacterota MAGs.</title>
        <authorList>
            <person name="Montgomery K."/>
        </authorList>
    </citation>
    <scope>NUCLEOTIDE SEQUENCE [LARGE SCALE GENOMIC DNA]</scope>
    <source>
        <strain evidence="3">SC8811_S16_3</strain>
    </source>
</reference>
<gene>
    <name evidence="3" type="ORF">JF888_13480</name>
</gene>
<feature type="compositionally biased region" description="Basic residues" evidence="1">
    <location>
        <begin position="159"/>
        <end position="168"/>
    </location>
</feature>
<proteinExistence type="predicted"/>
<sequence>MATEHLIKKYANRKLYDTSTSRYVTLDRISALVREGAEIKVVDRDTGRDLTSLVLSQIVMGEEKRQPGNGAETLHERGQALLGYVRRTLSAPASAVSSEVERRLDEAEDLVDVAVARALSRLSIPTRRDYERLETRLDGLAARLDALEPATPRPPVRATRTRRAAAQR</sequence>
<feature type="domain" description="PHA accumulation regulator DNA-binding N-terminal" evidence="2">
    <location>
        <begin position="6"/>
        <end position="65"/>
    </location>
</feature>
<accession>A0A934KJZ8</accession>
<evidence type="ECO:0000259" key="2">
    <source>
        <dbReference type="Pfam" id="PF07879"/>
    </source>
</evidence>
<dbReference type="InterPro" id="IPR012909">
    <property type="entry name" value="PHA_DNA-bd_N"/>
</dbReference>
<evidence type="ECO:0000256" key="1">
    <source>
        <dbReference type="SAM" id="MobiDB-lite"/>
    </source>
</evidence>
<dbReference type="InterPro" id="IPR008769">
    <property type="entry name" value="PhaF_PhaI"/>
</dbReference>
<protein>
    <submittedName>
        <fullName evidence="3">Phasin family protein</fullName>
    </submittedName>
</protein>
<dbReference type="Pfam" id="PF05597">
    <property type="entry name" value="Phasin"/>
    <property type="match status" value="1"/>
</dbReference>
<dbReference type="Pfam" id="PF07879">
    <property type="entry name" value="PHB_acc_N"/>
    <property type="match status" value="1"/>
</dbReference>
<organism evidence="3 4">
    <name type="scientific">Candidatus Dormiibacter inghamiae</name>
    <dbReference type="NCBI Taxonomy" id="3127013"/>
    <lineage>
        <taxon>Bacteria</taxon>
        <taxon>Bacillati</taxon>
        <taxon>Candidatus Dormiibacterota</taxon>
        <taxon>Candidatus Dormibacteria</taxon>
        <taxon>Candidatus Dormibacterales</taxon>
        <taxon>Candidatus Dormibacteraceae</taxon>
        <taxon>Candidatus Dormiibacter</taxon>
    </lineage>
</organism>
<dbReference type="RefSeq" id="WP_338181391.1">
    <property type="nucleotide sequence ID" value="NZ_JAEKNQ010000054.1"/>
</dbReference>